<reference evidence="8 9" key="1">
    <citation type="journal article" name="Sci. Rep.">
        <title>Telomere-to-telomere assembled and centromere annotated genomes of the two main subspecies of the button mushroom Agaricus bisporus reveal especially polymorphic chromosome ends.</title>
        <authorList>
            <person name="Sonnenberg A.S.M."/>
            <person name="Sedaghat-Telgerd N."/>
            <person name="Lavrijssen B."/>
            <person name="Ohm R.A."/>
            <person name="Hendrickx P.M."/>
            <person name="Scholtmeijer K."/>
            <person name="Baars J.J.P."/>
            <person name="van Peer A."/>
        </authorList>
    </citation>
    <scope>NUCLEOTIDE SEQUENCE [LARGE SCALE GENOMIC DNA]</scope>
    <source>
        <strain evidence="8 9">H119_p4</strain>
    </source>
</reference>
<evidence type="ECO:0000313" key="9">
    <source>
        <dbReference type="Proteomes" id="UP000629468"/>
    </source>
</evidence>
<keyword evidence="5" id="KW-0460">Magnesium</keyword>
<dbReference type="CDD" id="cd03426">
    <property type="entry name" value="NUDIX_CoAse_Nudt7"/>
    <property type="match status" value="1"/>
</dbReference>
<organism evidence="8 9">
    <name type="scientific">Agaricus bisporus var. burnettii</name>
    <dbReference type="NCBI Taxonomy" id="192524"/>
    <lineage>
        <taxon>Eukaryota</taxon>
        <taxon>Fungi</taxon>
        <taxon>Dikarya</taxon>
        <taxon>Basidiomycota</taxon>
        <taxon>Agaricomycotina</taxon>
        <taxon>Agaricomycetes</taxon>
        <taxon>Agaricomycetidae</taxon>
        <taxon>Agaricales</taxon>
        <taxon>Agaricineae</taxon>
        <taxon>Agaricaceae</taxon>
        <taxon>Agaricus</taxon>
    </lineage>
</organism>
<dbReference type="SUPFAM" id="SSF55811">
    <property type="entry name" value="Nudix"/>
    <property type="match status" value="1"/>
</dbReference>
<proteinExistence type="predicted"/>
<dbReference type="Gene3D" id="3.90.79.10">
    <property type="entry name" value="Nucleoside Triphosphate Pyrophosphohydrolase"/>
    <property type="match status" value="1"/>
</dbReference>
<comment type="cofactor">
    <cofactor evidence="1">
        <name>Mn(2+)</name>
        <dbReference type="ChEBI" id="CHEBI:29035"/>
    </cofactor>
</comment>
<dbReference type="InterPro" id="IPR045121">
    <property type="entry name" value="CoAse"/>
</dbReference>
<gene>
    <name evidence="8" type="ORF">Agabi119p4_6464</name>
</gene>
<evidence type="ECO:0000256" key="4">
    <source>
        <dbReference type="ARBA" id="ARBA00022801"/>
    </source>
</evidence>
<evidence type="ECO:0000256" key="1">
    <source>
        <dbReference type="ARBA" id="ARBA00001936"/>
    </source>
</evidence>
<dbReference type="PANTHER" id="PTHR12992:SF11">
    <property type="entry name" value="MITOCHONDRIAL COENZYME A DIPHOSPHATASE NUDT8"/>
    <property type="match status" value="1"/>
</dbReference>
<comment type="cofactor">
    <cofactor evidence="2">
        <name>Mg(2+)</name>
        <dbReference type="ChEBI" id="CHEBI:18420"/>
    </cofactor>
</comment>
<dbReference type="InterPro" id="IPR000086">
    <property type="entry name" value="NUDIX_hydrolase_dom"/>
</dbReference>
<name>A0A8H7C8K4_AGABI</name>
<dbReference type="PROSITE" id="PS51462">
    <property type="entry name" value="NUDIX"/>
    <property type="match status" value="1"/>
</dbReference>
<dbReference type="EMBL" id="JABXXO010000009">
    <property type="protein sequence ID" value="KAF7770490.1"/>
    <property type="molecule type" value="Genomic_DNA"/>
</dbReference>
<dbReference type="Pfam" id="PF00293">
    <property type="entry name" value="NUDIX"/>
    <property type="match status" value="1"/>
</dbReference>
<evidence type="ECO:0000256" key="6">
    <source>
        <dbReference type="ARBA" id="ARBA00023211"/>
    </source>
</evidence>
<comment type="caution">
    <text evidence="8">The sequence shown here is derived from an EMBL/GenBank/DDBJ whole genome shotgun (WGS) entry which is preliminary data.</text>
</comment>
<sequence length="245" mass="26957">MATAFRSSSLVNLAKPLTPNSLKAIRHALSRAQQQPNSQPSQSQQGFKSRNAGVLIPLCNVEGKPGILFQVRARTLRCHSGQVSFPGGRIDETDISFLDGALRETEEELGIRPEEIDVLGEIGPPEKTLRGDIVWPYVGFVHERGSKDPESDDYPYPSLDLDKIRRAMSISEVAVVFHVPLTELVAASRLRSYLFRAERPYWAVDVTDLVRSAEIPSGERGSTAHIRGGSRNMGADRLVSIIIVA</sequence>
<keyword evidence="6" id="KW-0464">Manganese</keyword>
<dbReference type="PANTHER" id="PTHR12992">
    <property type="entry name" value="NUDIX HYDROLASE"/>
    <property type="match status" value="1"/>
</dbReference>
<dbReference type="GO" id="GO:0046872">
    <property type="term" value="F:metal ion binding"/>
    <property type="evidence" value="ECO:0007669"/>
    <property type="project" value="UniProtKB-KW"/>
</dbReference>
<evidence type="ECO:0000256" key="2">
    <source>
        <dbReference type="ARBA" id="ARBA00001946"/>
    </source>
</evidence>
<evidence type="ECO:0000256" key="3">
    <source>
        <dbReference type="ARBA" id="ARBA00022723"/>
    </source>
</evidence>
<dbReference type="AlphaFoldDB" id="A0A8H7C8K4"/>
<protein>
    <recommendedName>
        <fullName evidence="7">Nudix hydrolase domain-containing protein</fullName>
    </recommendedName>
</protein>
<dbReference type="InterPro" id="IPR015797">
    <property type="entry name" value="NUDIX_hydrolase-like_dom_sf"/>
</dbReference>
<dbReference type="Proteomes" id="UP000629468">
    <property type="component" value="Unassembled WGS sequence"/>
</dbReference>
<evidence type="ECO:0000259" key="7">
    <source>
        <dbReference type="PROSITE" id="PS51462"/>
    </source>
</evidence>
<accession>A0A8H7C8K4</accession>
<dbReference type="GO" id="GO:0010945">
    <property type="term" value="F:coenzyme A diphosphatase activity"/>
    <property type="evidence" value="ECO:0007669"/>
    <property type="project" value="InterPro"/>
</dbReference>
<keyword evidence="3" id="KW-0479">Metal-binding</keyword>
<evidence type="ECO:0000313" key="8">
    <source>
        <dbReference type="EMBL" id="KAF7770490.1"/>
    </source>
</evidence>
<evidence type="ECO:0000256" key="5">
    <source>
        <dbReference type="ARBA" id="ARBA00022842"/>
    </source>
</evidence>
<keyword evidence="4" id="KW-0378">Hydrolase</keyword>
<feature type="domain" description="Nudix hydrolase" evidence="7">
    <location>
        <begin position="49"/>
        <end position="204"/>
    </location>
</feature>